<accession>A0A840RCM3</accession>
<dbReference type="Gene3D" id="3.40.50.300">
    <property type="entry name" value="P-loop containing nucleotide triphosphate hydrolases"/>
    <property type="match status" value="1"/>
</dbReference>
<reference evidence="1 2" key="1">
    <citation type="submission" date="2020-08" db="EMBL/GenBank/DDBJ databases">
        <title>Genomic Encyclopedia of Type Strains, Phase IV (KMG-IV): sequencing the most valuable type-strain genomes for metagenomic binning, comparative biology and taxonomic classification.</title>
        <authorList>
            <person name="Goeker M."/>
        </authorList>
    </citation>
    <scope>NUCLEOTIDE SEQUENCE [LARGE SCALE GENOMIC DNA]</scope>
    <source>
        <strain evidence="1 2">DSM 18233</strain>
    </source>
</reference>
<gene>
    <name evidence="1" type="ORF">HNQ50_000820</name>
</gene>
<proteinExistence type="predicted"/>
<dbReference type="PANTHER" id="PTHR37807:SF3">
    <property type="entry name" value="OS07G0160300 PROTEIN"/>
    <property type="match status" value="1"/>
</dbReference>
<dbReference type="EMBL" id="JACHHN010000001">
    <property type="protein sequence ID" value="MBB5190110.1"/>
    <property type="molecule type" value="Genomic_DNA"/>
</dbReference>
<dbReference type="PANTHER" id="PTHR37807">
    <property type="entry name" value="OS07G0160300 PROTEIN"/>
    <property type="match status" value="1"/>
</dbReference>
<sequence length="177" mass="19095">MLIVFGGLPGTGKTTLARLLAQELGATYVRIDTLEQALVRAFPAGTQIGAAGYTVAHAIAAENLAIGITVVVDAVNALEFVRQIWRDLAAEAHSPIFEVECICTDPAVHRQRVETRTADISGHAQPTWQEVEAREYEPWLMPHQQIDTAINPPAAALALLLAQLRATGTIPSPNRQD</sequence>
<dbReference type="Pfam" id="PF13671">
    <property type="entry name" value="AAA_33"/>
    <property type="match status" value="1"/>
</dbReference>
<dbReference type="SUPFAM" id="SSF52540">
    <property type="entry name" value="P-loop containing nucleoside triphosphate hydrolases"/>
    <property type="match status" value="1"/>
</dbReference>
<keyword evidence="1" id="KW-0808">Transferase</keyword>
<dbReference type="GO" id="GO:0016301">
    <property type="term" value="F:kinase activity"/>
    <property type="evidence" value="ECO:0007669"/>
    <property type="project" value="UniProtKB-KW"/>
</dbReference>
<dbReference type="InterPro" id="IPR027417">
    <property type="entry name" value="P-loop_NTPase"/>
</dbReference>
<keyword evidence="1" id="KW-0418">Kinase</keyword>
<protein>
    <submittedName>
        <fullName evidence="1">Putative kinase</fullName>
    </submittedName>
</protein>
<dbReference type="Proteomes" id="UP000543030">
    <property type="component" value="Unassembled WGS sequence"/>
</dbReference>
<dbReference type="RefSeq" id="WP_184097786.1">
    <property type="nucleotide sequence ID" value="NZ_JACHHN010000001.1"/>
</dbReference>
<evidence type="ECO:0000313" key="1">
    <source>
        <dbReference type="EMBL" id="MBB5190110.1"/>
    </source>
</evidence>
<keyword evidence="2" id="KW-1185">Reference proteome</keyword>
<dbReference type="AlphaFoldDB" id="A0A840RCM3"/>
<organism evidence="1 2">
    <name type="scientific">Silvimonas terrae</name>
    <dbReference type="NCBI Taxonomy" id="300266"/>
    <lineage>
        <taxon>Bacteria</taxon>
        <taxon>Pseudomonadati</taxon>
        <taxon>Pseudomonadota</taxon>
        <taxon>Betaproteobacteria</taxon>
        <taxon>Neisseriales</taxon>
        <taxon>Chitinibacteraceae</taxon>
        <taxon>Silvimonas</taxon>
    </lineage>
</organism>
<evidence type="ECO:0000313" key="2">
    <source>
        <dbReference type="Proteomes" id="UP000543030"/>
    </source>
</evidence>
<name>A0A840RCM3_9NEIS</name>
<comment type="caution">
    <text evidence="1">The sequence shown here is derived from an EMBL/GenBank/DDBJ whole genome shotgun (WGS) entry which is preliminary data.</text>
</comment>